<dbReference type="PROSITE" id="PS00840">
    <property type="entry name" value="SUMT_2"/>
    <property type="match status" value="1"/>
</dbReference>
<dbReference type="Proteomes" id="UP001165542">
    <property type="component" value="Unassembled WGS sequence"/>
</dbReference>
<keyword evidence="7" id="KW-0627">Porphyrin biosynthesis</keyword>
<dbReference type="InterPro" id="IPR050161">
    <property type="entry name" value="Siro_Cobalamin_biosynth"/>
</dbReference>
<accession>A0ABT2EEZ9</accession>
<keyword evidence="12" id="KW-1185">Reference proteome</keyword>
<dbReference type="GO" id="GO:0032259">
    <property type="term" value="P:methylation"/>
    <property type="evidence" value="ECO:0007669"/>
    <property type="project" value="UniProtKB-KW"/>
</dbReference>
<evidence type="ECO:0000313" key="11">
    <source>
        <dbReference type="EMBL" id="MCS2610161.1"/>
    </source>
</evidence>
<comment type="pathway">
    <text evidence="1">Cofactor biosynthesis; adenosylcobalamin biosynthesis.</text>
</comment>
<organism evidence="11 12">
    <name type="scientific">Halomonas dongshanensis</name>
    <dbReference type="NCBI Taxonomy" id="2890835"/>
    <lineage>
        <taxon>Bacteria</taxon>
        <taxon>Pseudomonadati</taxon>
        <taxon>Pseudomonadota</taxon>
        <taxon>Gammaproteobacteria</taxon>
        <taxon>Oceanospirillales</taxon>
        <taxon>Halomonadaceae</taxon>
        <taxon>Halomonas</taxon>
    </lineage>
</organism>
<dbReference type="InterPro" id="IPR003043">
    <property type="entry name" value="Uropor_MeTrfase_CS"/>
</dbReference>
<evidence type="ECO:0000256" key="2">
    <source>
        <dbReference type="ARBA" id="ARBA00005879"/>
    </source>
</evidence>
<protein>
    <recommendedName>
        <fullName evidence="3">uroporphyrinogen-III C-methyltransferase</fullName>
        <ecNumber evidence="3">2.1.1.107</ecNumber>
    </recommendedName>
</protein>
<dbReference type="InterPro" id="IPR006366">
    <property type="entry name" value="CobA/CysG_C"/>
</dbReference>
<evidence type="ECO:0000256" key="7">
    <source>
        <dbReference type="ARBA" id="ARBA00023244"/>
    </source>
</evidence>
<evidence type="ECO:0000256" key="1">
    <source>
        <dbReference type="ARBA" id="ARBA00004953"/>
    </source>
</evidence>
<keyword evidence="6" id="KW-0949">S-adenosyl-L-methionine</keyword>
<dbReference type="InterPro" id="IPR035996">
    <property type="entry name" value="4pyrrol_Methylase_sf"/>
</dbReference>
<dbReference type="EMBL" id="JAJISC010000005">
    <property type="protein sequence ID" value="MCS2610161.1"/>
    <property type="molecule type" value="Genomic_DNA"/>
</dbReference>
<comment type="similarity">
    <text evidence="2 9">Belongs to the precorrin methyltransferase family.</text>
</comment>
<dbReference type="PANTHER" id="PTHR45790:SF1">
    <property type="entry name" value="SIROHEME SYNTHASE"/>
    <property type="match status" value="1"/>
</dbReference>
<dbReference type="PANTHER" id="PTHR45790">
    <property type="entry name" value="SIROHEME SYNTHASE-RELATED"/>
    <property type="match status" value="1"/>
</dbReference>
<proteinExistence type="inferred from homology"/>
<dbReference type="RefSeq" id="WP_259036660.1">
    <property type="nucleotide sequence ID" value="NZ_JAJISC010000005.1"/>
</dbReference>
<evidence type="ECO:0000256" key="6">
    <source>
        <dbReference type="ARBA" id="ARBA00022691"/>
    </source>
</evidence>
<name>A0ABT2EEZ9_9GAMM</name>
<evidence type="ECO:0000256" key="5">
    <source>
        <dbReference type="ARBA" id="ARBA00022679"/>
    </source>
</evidence>
<dbReference type="InterPro" id="IPR000878">
    <property type="entry name" value="4pyrrol_Mease"/>
</dbReference>
<dbReference type="GO" id="GO:0004851">
    <property type="term" value="F:uroporphyrin-III C-methyltransferase activity"/>
    <property type="evidence" value="ECO:0007669"/>
    <property type="project" value="UniProtKB-EC"/>
</dbReference>
<evidence type="ECO:0000313" key="12">
    <source>
        <dbReference type="Proteomes" id="UP001165542"/>
    </source>
</evidence>
<dbReference type="InterPro" id="IPR014776">
    <property type="entry name" value="4pyrrole_Mease_sub2"/>
</dbReference>
<dbReference type="CDD" id="cd11642">
    <property type="entry name" value="SUMT"/>
    <property type="match status" value="1"/>
</dbReference>
<dbReference type="Gene3D" id="3.30.950.10">
    <property type="entry name" value="Methyltransferase, Cobalt-precorrin-4 Transmethylase, Domain 2"/>
    <property type="match status" value="1"/>
</dbReference>
<dbReference type="InterPro" id="IPR014777">
    <property type="entry name" value="4pyrrole_Mease_sub1"/>
</dbReference>
<reference evidence="11" key="1">
    <citation type="submission" date="2021-11" db="EMBL/GenBank/DDBJ databases">
        <title>Halomonas sp., isolated from a coastal aquaculture zone in Dongshan Bay.</title>
        <authorList>
            <person name="Lin W."/>
        </authorList>
    </citation>
    <scope>NUCLEOTIDE SEQUENCE</scope>
    <source>
        <strain evidence="11">Yzlin-01</strain>
    </source>
</reference>
<dbReference type="Gene3D" id="3.40.1010.10">
    <property type="entry name" value="Cobalt-precorrin-4 Transmethylase, Domain 1"/>
    <property type="match status" value="1"/>
</dbReference>
<dbReference type="NCBIfam" id="NF004790">
    <property type="entry name" value="PRK06136.1"/>
    <property type="match status" value="1"/>
</dbReference>
<evidence type="ECO:0000256" key="9">
    <source>
        <dbReference type="RuleBase" id="RU003960"/>
    </source>
</evidence>
<keyword evidence="5 9" id="KW-0808">Transferase</keyword>
<sequence>MSTSAATLGSPLKKNKAQVSLVGAGPGDPELLTRKAHRLLQEADVVLHDRLVGEGVLALIPVHVERFYVGKRRAQHSVPQEEINAALISWAHQGKRVVRLKGGDPFLFGRGGEEMESLIAAGVSVDVVPGVTAASGCAAYAGIPLTHRDYADGVTLLTGHLPASEYDWPALIRARHTLVFYMGVTNLAVLTAALLEHGMRADMPLAIIEHGTLPTQRTQVATLSSWRAVIDSESLDSPALVIIGEVTACDRVVRFP</sequence>
<dbReference type="Pfam" id="PF00590">
    <property type="entry name" value="TP_methylase"/>
    <property type="match status" value="1"/>
</dbReference>
<gene>
    <name evidence="11" type="primary">cobA</name>
    <name evidence="11" type="ORF">LLY24_12625</name>
</gene>
<dbReference type="SUPFAM" id="SSF53790">
    <property type="entry name" value="Tetrapyrrole methylase"/>
    <property type="match status" value="1"/>
</dbReference>
<comment type="pathway">
    <text evidence="8">Porphyrin-containing compound metabolism; siroheme biosynthesis; precorrin-2 from uroporphyrinogen III: step 1/1.</text>
</comment>
<dbReference type="NCBIfam" id="TIGR01469">
    <property type="entry name" value="cobA_cysG_Cterm"/>
    <property type="match status" value="1"/>
</dbReference>
<feature type="domain" description="Tetrapyrrole methylase" evidence="10">
    <location>
        <begin position="19"/>
        <end position="224"/>
    </location>
</feature>
<comment type="caution">
    <text evidence="11">The sequence shown here is derived from an EMBL/GenBank/DDBJ whole genome shotgun (WGS) entry which is preliminary data.</text>
</comment>
<evidence type="ECO:0000259" key="10">
    <source>
        <dbReference type="Pfam" id="PF00590"/>
    </source>
</evidence>
<evidence type="ECO:0000256" key="3">
    <source>
        <dbReference type="ARBA" id="ARBA00012162"/>
    </source>
</evidence>
<evidence type="ECO:0000256" key="4">
    <source>
        <dbReference type="ARBA" id="ARBA00022603"/>
    </source>
</evidence>
<evidence type="ECO:0000256" key="8">
    <source>
        <dbReference type="ARBA" id="ARBA00025705"/>
    </source>
</evidence>
<keyword evidence="4 9" id="KW-0489">Methyltransferase</keyword>
<dbReference type="EC" id="2.1.1.107" evidence="3"/>